<dbReference type="Gene3D" id="3.40.50.1820">
    <property type="entry name" value="alpha/beta hydrolase"/>
    <property type="match status" value="1"/>
</dbReference>
<dbReference type="InterPro" id="IPR000073">
    <property type="entry name" value="AB_hydrolase_1"/>
</dbReference>
<dbReference type="PRINTS" id="PR00412">
    <property type="entry name" value="EPOXHYDRLASE"/>
</dbReference>
<dbReference type="RefSeq" id="WP_140046803.1">
    <property type="nucleotide sequence ID" value="NZ_BAAAEV010000001.1"/>
</dbReference>
<feature type="domain" description="AB hydrolase-1" evidence="1">
    <location>
        <begin position="37"/>
        <end position="275"/>
    </location>
</feature>
<dbReference type="NCBIfam" id="TIGR03056">
    <property type="entry name" value="bchO_mg_che_rel"/>
    <property type="match status" value="1"/>
</dbReference>
<dbReference type="InterPro" id="IPR050266">
    <property type="entry name" value="AB_hydrolase_sf"/>
</dbReference>
<comment type="caution">
    <text evidence="2">The sequence shown here is derived from an EMBL/GenBank/DDBJ whole genome shotgun (WGS) entry which is preliminary data.</text>
</comment>
<keyword evidence="3" id="KW-1185">Reference proteome</keyword>
<dbReference type="EMBL" id="JAASQP010000001">
    <property type="protein sequence ID" value="NIJ24442.1"/>
    <property type="molecule type" value="Genomic_DNA"/>
</dbReference>
<sequence length="299" mass="31105">MTLRFDREGADWPNRSASRFVSVGRIRWHVQVMGSGPVLLLLHGTGAATHSWRDVMPLLAARFTVIAPDLPGHGFTTGRPAGGLSMAAMAGALAELLAALEVGPGMVVGHSAGAAIAIRMTLDRDIAPRAMIGLNPALLPFPGIAAKLFPTLAKLLFVNPFAPHIFAQIARGPGEVGRFLARSTGSAIDAAGADLYGRVFRDAGHCGGAIAMMAEWDLDSFAARLGEVQVPVLLVHGDRDAAIPASAVDAAAARIDGAQVRHLSGLGHLMHEERPVDIADIVIAFAEASGALAHAEQPA</sequence>
<dbReference type="PANTHER" id="PTHR43798">
    <property type="entry name" value="MONOACYLGLYCEROL LIPASE"/>
    <property type="match status" value="1"/>
</dbReference>
<evidence type="ECO:0000313" key="3">
    <source>
        <dbReference type="Proteomes" id="UP000788153"/>
    </source>
</evidence>
<proteinExistence type="predicted"/>
<dbReference type="PRINTS" id="PR00111">
    <property type="entry name" value="ABHYDROLASE"/>
</dbReference>
<protein>
    <submittedName>
        <fullName evidence="2">Magnesium chelatase accessory protein</fullName>
    </submittedName>
</protein>
<dbReference type="InterPro" id="IPR017497">
    <property type="entry name" value="BchO"/>
</dbReference>
<reference evidence="2 3" key="1">
    <citation type="submission" date="2020-03" db="EMBL/GenBank/DDBJ databases">
        <title>Genomic Encyclopedia of Type Strains, Phase IV (KMG-IV): sequencing the most valuable type-strain genomes for metagenomic binning, comparative biology and taxonomic classification.</title>
        <authorList>
            <person name="Goeker M."/>
        </authorList>
    </citation>
    <scope>NUCLEOTIDE SEQUENCE [LARGE SCALE GENOMIC DNA]</scope>
    <source>
        <strain evidence="2 3">DSM 22753</strain>
    </source>
</reference>
<evidence type="ECO:0000313" key="2">
    <source>
        <dbReference type="EMBL" id="NIJ24442.1"/>
    </source>
</evidence>
<dbReference type="PANTHER" id="PTHR43798:SF33">
    <property type="entry name" value="HYDROLASE, PUTATIVE (AFU_ORTHOLOGUE AFUA_2G14860)-RELATED"/>
    <property type="match status" value="1"/>
</dbReference>
<evidence type="ECO:0000259" key="1">
    <source>
        <dbReference type="Pfam" id="PF00561"/>
    </source>
</evidence>
<accession>A0ABX0U554</accession>
<gene>
    <name evidence="2" type="ORF">FHT01_001984</name>
</gene>
<dbReference type="Pfam" id="PF00561">
    <property type="entry name" value="Abhydrolase_1"/>
    <property type="match status" value="1"/>
</dbReference>
<name>A0ABX0U554_9SPHN</name>
<dbReference type="InterPro" id="IPR029058">
    <property type="entry name" value="AB_hydrolase_fold"/>
</dbReference>
<dbReference type="InterPro" id="IPR000639">
    <property type="entry name" value="Epox_hydrolase-like"/>
</dbReference>
<organism evidence="2 3">
    <name type="scientific">Sphingomonas japonica</name>
    <dbReference type="NCBI Taxonomy" id="511662"/>
    <lineage>
        <taxon>Bacteria</taxon>
        <taxon>Pseudomonadati</taxon>
        <taxon>Pseudomonadota</taxon>
        <taxon>Alphaproteobacteria</taxon>
        <taxon>Sphingomonadales</taxon>
        <taxon>Sphingomonadaceae</taxon>
        <taxon>Sphingomonas</taxon>
    </lineage>
</organism>
<dbReference type="SUPFAM" id="SSF53474">
    <property type="entry name" value="alpha/beta-Hydrolases"/>
    <property type="match status" value="1"/>
</dbReference>
<dbReference type="Proteomes" id="UP000788153">
    <property type="component" value="Unassembled WGS sequence"/>
</dbReference>